<reference evidence="4" key="1">
    <citation type="submission" date="2015-08" db="EMBL/GenBank/DDBJ databases">
        <authorList>
            <person name="Babu N.S."/>
            <person name="Beckwith C.J."/>
            <person name="Beseler K.G."/>
            <person name="Brison A."/>
            <person name="Carone J.V."/>
            <person name="Caskin T.P."/>
            <person name="Diamond M."/>
            <person name="Durham M.E."/>
            <person name="Foxe J.M."/>
            <person name="Go M."/>
            <person name="Henderson B.A."/>
            <person name="Jones I.B."/>
            <person name="McGettigan J.A."/>
            <person name="Micheletti S.J."/>
            <person name="Nasrallah M.E."/>
            <person name="Ortiz D."/>
            <person name="Piller C.R."/>
            <person name="Privatt S.R."/>
            <person name="Schneider S.L."/>
            <person name="Sharp S."/>
            <person name="Smith T.C."/>
            <person name="Stanton J.D."/>
            <person name="Ullery H.E."/>
            <person name="Wilson R.J."/>
            <person name="Serrano M.G."/>
            <person name="Buck G."/>
            <person name="Lee V."/>
            <person name="Wang Y."/>
            <person name="Carvalho R."/>
            <person name="Voegtly L."/>
            <person name="Shi R."/>
            <person name="Duckworth R."/>
            <person name="Johnson A."/>
            <person name="Loviza R."/>
            <person name="Walstead R."/>
            <person name="Shah Z."/>
            <person name="Kiflezghi M."/>
            <person name="Wade K."/>
            <person name="Ball S.L."/>
            <person name="Bradley K.W."/>
            <person name="Asai D.J."/>
            <person name="Bowman C.A."/>
            <person name="Russell D.A."/>
            <person name="Pope W.H."/>
            <person name="Jacobs-Sera D."/>
            <person name="Hendrix R.W."/>
            <person name="Hatfull G.F."/>
        </authorList>
    </citation>
    <scope>NUCLEOTIDE SEQUENCE [LARGE SCALE GENOMIC DNA]</scope>
    <source>
        <strain evidence="4">JCM 19170</strain>
    </source>
</reference>
<protein>
    <recommendedName>
        <fullName evidence="2">SPOR domain-containing protein</fullName>
    </recommendedName>
</protein>
<organism evidence="3 4">
    <name type="scientific">Tepidiphilus thermophilus</name>
    <dbReference type="NCBI Taxonomy" id="876478"/>
    <lineage>
        <taxon>Bacteria</taxon>
        <taxon>Pseudomonadati</taxon>
        <taxon>Pseudomonadota</taxon>
        <taxon>Hydrogenophilia</taxon>
        <taxon>Hydrogenophilales</taxon>
        <taxon>Hydrogenophilaceae</taxon>
        <taxon>Tepidiphilus</taxon>
    </lineage>
</organism>
<evidence type="ECO:0000259" key="2">
    <source>
        <dbReference type="PROSITE" id="PS51724"/>
    </source>
</evidence>
<feature type="compositionally biased region" description="Basic and acidic residues" evidence="1">
    <location>
        <begin position="64"/>
        <end position="75"/>
    </location>
</feature>
<proteinExistence type="predicted"/>
<sequence length="265" mass="28024">MRLLIALLLLVNALLLAMTAGLLPRPSPEAARADVEQPLRPDRLRILAAVPGHDATNLPPQADHSPHSAEDKADGEAPAAPPSASPESSTPAVVPAPAAAAAEPTPPKPTAAAAPPLACLRLAELDPKLLPALKELPQGLPGVQIQERKSEKPTSWRVVLPPQGSAAAANRRLENLQQAGVDDAFVIRDPGPLQWGISLGLFRSEESAEKRLAELRSKNVKGAQVVARTVPVIELSYQCPPSVAGDLRRRIQARFPQLSIDACHP</sequence>
<gene>
    <name evidence="3" type="ORF">Ga0061068_101129</name>
</gene>
<dbReference type="AlphaFoldDB" id="A0A0K6IP88"/>
<dbReference type="Proteomes" id="UP000182108">
    <property type="component" value="Unassembled WGS sequence"/>
</dbReference>
<feature type="region of interest" description="Disordered" evidence="1">
    <location>
        <begin position="53"/>
        <end position="113"/>
    </location>
</feature>
<dbReference type="GO" id="GO:0042834">
    <property type="term" value="F:peptidoglycan binding"/>
    <property type="evidence" value="ECO:0007669"/>
    <property type="project" value="InterPro"/>
</dbReference>
<dbReference type="InterPro" id="IPR036680">
    <property type="entry name" value="SPOR-like_sf"/>
</dbReference>
<dbReference type="EMBL" id="CYHH01000001">
    <property type="protein sequence ID" value="CUB04923.1"/>
    <property type="molecule type" value="Genomic_DNA"/>
</dbReference>
<name>A0A0K6IP88_9PROT</name>
<evidence type="ECO:0000313" key="3">
    <source>
        <dbReference type="EMBL" id="CUB04923.1"/>
    </source>
</evidence>
<feature type="compositionally biased region" description="Low complexity" evidence="1">
    <location>
        <begin position="85"/>
        <end position="103"/>
    </location>
</feature>
<evidence type="ECO:0000313" key="4">
    <source>
        <dbReference type="Proteomes" id="UP000182108"/>
    </source>
</evidence>
<dbReference type="RefSeq" id="WP_055422520.1">
    <property type="nucleotide sequence ID" value="NZ_CYHH01000001.1"/>
</dbReference>
<feature type="domain" description="SPOR" evidence="2">
    <location>
        <begin position="150"/>
        <end position="228"/>
    </location>
</feature>
<dbReference type="InterPro" id="IPR007730">
    <property type="entry name" value="SPOR-like_dom"/>
</dbReference>
<evidence type="ECO:0000256" key="1">
    <source>
        <dbReference type="SAM" id="MobiDB-lite"/>
    </source>
</evidence>
<dbReference type="OrthoDB" id="5298866at2"/>
<accession>A0A0K6IP88</accession>
<dbReference type="SUPFAM" id="SSF110997">
    <property type="entry name" value="Sporulation related repeat"/>
    <property type="match status" value="1"/>
</dbReference>
<keyword evidence="4" id="KW-1185">Reference proteome</keyword>
<dbReference type="PROSITE" id="PS51724">
    <property type="entry name" value="SPOR"/>
    <property type="match status" value="1"/>
</dbReference>